<keyword evidence="4 6" id="KW-1133">Transmembrane helix</keyword>
<dbReference type="AlphaFoldDB" id="A0A1F8CTU0"/>
<dbReference type="NCBIfam" id="TIGR00360">
    <property type="entry name" value="ComEC_N-term"/>
    <property type="match status" value="1"/>
</dbReference>
<organism evidence="8 9">
    <name type="scientific">Candidatus Woesebacteria bacterium RIFOXYB1_FULL_38_16</name>
    <dbReference type="NCBI Taxonomy" id="1802538"/>
    <lineage>
        <taxon>Bacteria</taxon>
        <taxon>Candidatus Woeseibacteriota</taxon>
    </lineage>
</organism>
<dbReference type="Pfam" id="PF03772">
    <property type="entry name" value="Competence"/>
    <property type="match status" value="1"/>
</dbReference>
<dbReference type="STRING" id="1802538.A2382_02165"/>
<keyword evidence="2" id="KW-1003">Cell membrane</keyword>
<feature type="transmembrane region" description="Helical" evidence="6">
    <location>
        <begin position="319"/>
        <end position="342"/>
    </location>
</feature>
<proteinExistence type="predicted"/>
<feature type="transmembrane region" description="Helical" evidence="6">
    <location>
        <begin position="190"/>
        <end position="207"/>
    </location>
</feature>
<keyword evidence="5 6" id="KW-0472">Membrane</keyword>
<evidence type="ECO:0000256" key="4">
    <source>
        <dbReference type="ARBA" id="ARBA00022989"/>
    </source>
</evidence>
<gene>
    <name evidence="8" type="ORF">A2382_02165</name>
</gene>
<evidence type="ECO:0000256" key="5">
    <source>
        <dbReference type="ARBA" id="ARBA00023136"/>
    </source>
</evidence>
<comment type="caution">
    <text evidence="8">The sequence shown here is derived from an EMBL/GenBank/DDBJ whole genome shotgun (WGS) entry which is preliminary data.</text>
</comment>
<feature type="domain" description="ComEC/Rec2-related protein" evidence="7">
    <location>
        <begin position="138"/>
        <end position="362"/>
    </location>
</feature>
<accession>A0A1F8CTU0</accession>
<protein>
    <recommendedName>
        <fullName evidence="7">ComEC/Rec2-related protein domain-containing protein</fullName>
    </recommendedName>
</protein>
<evidence type="ECO:0000256" key="2">
    <source>
        <dbReference type="ARBA" id="ARBA00022475"/>
    </source>
</evidence>
<feature type="transmembrane region" description="Helical" evidence="6">
    <location>
        <begin position="348"/>
        <end position="364"/>
    </location>
</feature>
<dbReference type="Proteomes" id="UP000178999">
    <property type="component" value="Unassembled WGS sequence"/>
</dbReference>
<reference evidence="8 9" key="1">
    <citation type="journal article" date="2016" name="Nat. Commun.">
        <title>Thousands of microbial genomes shed light on interconnected biogeochemical processes in an aquifer system.</title>
        <authorList>
            <person name="Anantharaman K."/>
            <person name="Brown C.T."/>
            <person name="Hug L.A."/>
            <person name="Sharon I."/>
            <person name="Castelle C.J."/>
            <person name="Probst A.J."/>
            <person name="Thomas B.C."/>
            <person name="Singh A."/>
            <person name="Wilkins M.J."/>
            <person name="Karaoz U."/>
            <person name="Brodie E.L."/>
            <person name="Williams K.H."/>
            <person name="Hubbard S.S."/>
            <person name="Banfield J.F."/>
        </authorList>
    </citation>
    <scope>NUCLEOTIDE SEQUENCE [LARGE SCALE GENOMIC DNA]</scope>
</reference>
<feature type="transmembrane region" description="Helical" evidence="6">
    <location>
        <begin position="21"/>
        <end position="37"/>
    </location>
</feature>
<dbReference type="PANTHER" id="PTHR30619">
    <property type="entry name" value="DNA INTERNALIZATION/COMPETENCE PROTEIN COMEC/REC2"/>
    <property type="match status" value="1"/>
</dbReference>
<feature type="transmembrane region" description="Helical" evidence="6">
    <location>
        <begin position="289"/>
        <end position="307"/>
    </location>
</feature>
<evidence type="ECO:0000256" key="6">
    <source>
        <dbReference type="SAM" id="Phobius"/>
    </source>
</evidence>
<dbReference type="GO" id="GO:0005886">
    <property type="term" value="C:plasma membrane"/>
    <property type="evidence" value="ECO:0007669"/>
    <property type="project" value="UniProtKB-SubCell"/>
</dbReference>
<evidence type="ECO:0000313" key="9">
    <source>
        <dbReference type="Proteomes" id="UP000178999"/>
    </source>
</evidence>
<feature type="transmembrane region" description="Helical" evidence="6">
    <location>
        <begin position="243"/>
        <end position="269"/>
    </location>
</feature>
<keyword evidence="3 6" id="KW-0812">Transmembrane</keyword>
<name>A0A1F8CTU0_9BACT</name>
<evidence type="ECO:0000313" key="8">
    <source>
        <dbReference type="EMBL" id="OGM79702.1"/>
    </source>
</evidence>
<dbReference type="InterPro" id="IPR004477">
    <property type="entry name" value="ComEC_N"/>
</dbReference>
<evidence type="ECO:0000256" key="3">
    <source>
        <dbReference type="ARBA" id="ARBA00022692"/>
    </source>
</evidence>
<dbReference type="PANTHER" id="PTHR30619:SF7">
    <property type="entry name" value="BETA-LACTAMASE DOMAIN PROTEIN"/>
    <property type="match status" value="1"/>
</dbReference>
<sequence length="365" mass="40406">MFTKKSLKKSPSTKFKITSTHLIWPILFLVLTIRYFATKPNYHEGDYLKLSGKIMSEPRYTHSSQTFFLLSLKVILPRLPQLNYGDYVVVEGIYKDNGLINSRLVIHKKTNLFSLRKKILDFYQKNLPPNHSALVSGIVLGSKQTITPSFYQSLKRSGTIHVVVASGMNVTLVAGFLVSALITVLPRKRAVIISIIGIWIYVLLAGLEPPLIRAGIMGTIAFSAQALGRVYSAVRGLLISGIIMLIISPAWLTDLGFILSFVATLSLMLFESKISRLIRFTPEILRQGLSTSLAAQIGVAPIIYLSFGQFNPLSPITNALILWTVPHITIIGSLAGVVGLIFPALGKLILLLIYPLTWWFIVLVS</sequence>
<dbReference type="InterPro" id="IPR052159">
    <property type="entry name" value="Competence_DNA_uptake"/>
</dbReference>
<dbReference type="EMBL" id="MGHY01000009">
    <property type="protein sequence ID" value="OGM79702.1"/>
    <property type="molecule type" value="Genomic_DNA"/>
</dbReference>
<feature type="transmembrane region" description="Helical" evidence="6">
    <location>
        <begin position="160"/>
        <end position="183"/>
    </location>
</feature>
<evidence type="ECO:0000256" key="1">
    <source>
        <dbReference type="ARBA" id="ARBA00004651"/>
    </source>
</evidence>
<comment type="subcellular location">
    <subcellularLocation>
        <location evidence="1">Cell membrane</location>
        <topology evidence="1">Multi-pass membrane protein</topology>
    </subcellularLocation>
</comment>
<evidence type="ECO:0000259" key="7">
    <source>
        <dbReference type="Pfam" id="PF03772"/>
    </source>
</evidence>